<proteinExistence type="predicted"/>
<comment type="caution">
    <text evidence="2">The sequence shown here is derived from an EMBL/GenBank/DDBJ whole genome shotgun (WGS) entry which is preliminary data.</text>
</comment>
<evidence type="ECO:0000313" key="2">
    <source>
        <dbReference type="EMBL" id="CAG8625781.1"/>
    </source>
</evidence>
<accession>A0A9N9GS34</accession>
<dbReference type="GO" id="GO:0009307">
    <property type="term" value="P:DNA restriction-modification system"/>
    <property type="evidence" value="ECO:0007669"/>
    <property type="project" value="InterPro"/>
</dbReference>
<dbReference type="Gene3D" id="1.10.510.10">
    <property type="entry name" value="Transferase(Phosphotransferase) domain 1"/>
    <property type="match status" value="1"/>
</dbReference>
<dbReference type="Gene3D" id="3.40.1350.10">
    <property type="match status" value="1"/>
</dbReference>
<dbReference type="SUPFAM" id="SSF52980">
    <property type="entry name" value="Restriction endonuclease-like"/>
    <property type="match status" value="1"/>
</dbReference>
<dbReference type="PANTHER" id="PTHR24347">
    <property type="entry name" value="SERINE/THREONINE-PROTEIN KINASE"/>
    <property type="match status" value="1"/>
</dbReference>
<dbReference type="InterPro" id="IPR007560">
    <property type="entry name" value="Restrct_endonuc_IV_Mrr"/>
</dbReference>
<gene>
    <name evidence="2" type="ORF">FCALED_LOCUS9792</name>
</gene>
<dbReference type="Pfam" id="PF00069">
    <property type="entry name" value="Pkinase"/>
    <property type="match status" value="1"/>
</dbReference>
<dbReference type="AlphaFoldDB" id="A0A9N9GS34"/>
<reference evidence="2" key="1">
    <citation type="submission" date="2021-06" db="EMBL/GenBank/DDBJ databases">
        <authorList>
            <person name="Kallberg Y."/>
            <person name="Tangrot J."/>
            <person name="Rosling A."/>
        </authorList>
    </citation>
    <scope>NUCLEOTIDE SEQUENCE</scope>
    <source>
        <strain evidence="2">UK204</strain>
    </source>
</reference>
<dbReference type="InterPro" id="IPR011009">
    <property type="entry name" value="Kinase-like_dom_sf"/>
</dbReference>
<keyword evidence="3" id="KW-1185">Reference proteome</keyword>
<feature type="domain" description="Protein kinase" evidence="1">
    <location>
        <begin position="348"/>
        <end position="601"/>
    </location>
</feature>
<dbReference type="Proteomes" id="UP000789570">
    <property type="component" value="Unassembled WGS sequence"/>
</dbReference>
<protein>
    <submittedName>
        <fullName evidence="2">1865_t:CDS:1</fullName>
    </submittedName>
</protein>
<dbReference type="GO" id="GO:0005524">
    <property type="term" value="F:ATP binding"/>
    <property type="evidence" value="ECO:0007669"/>
    <property type="project" value="InterPro"/>
</dbReference>
<dbReference type="PROSITE" id="PS50011">
    <property type="entry name" value="PROTEIN_KINASE_DOM"/>
    <property type="match status" value="1"/>
</dbReference>
<name>A0A9N9GS34_9GLOM</name>
<dbReference type="InterPro" id="IPR011335">
    <property type="entry name" value="Restrct_endonuc-II-like"/>
</dbReference>
<evidence type="ECO:0000259" key="1">
    <source>
        <dbReference type="PROSITE" id="PS50011"/>
    </source>
</evidence>
<sequence length="605" mass="69534">MNNFKKGKELEDKTADRLDAVGVKNNKNGGPGEAASHEFAIQCKNWANKIGRNVVDELAGMLSKRENCGKISIVVAPSGYTSEAKKVGREQGIILTNELLPVRMVESYFKEDEDYIFFDEIPNNTNIRIIIQLPTEFANNRIKLVDNTTKFFDELLRPFNEEVSRDNVEQLLSKPLLLKLPCLPDLVVDPNVLESLFSSPIYSSRLSAIVAVVMSRNFKEGPGKEGITMGNIDSHINILIELIQEYARGCSNMSLDRNQAIQSSTTTTENKRYRPDIAVYYNRVLVMMGEAKDINTKLEAAETQLDGYFDYWNPLAFGRLPFVMAFAAAGTSLQFYYYYPGNYKPERVKIGDIIDLGTTNRLNNYKALQYIINFVRIIQTWNCEQYLQVPKIKLFEVIRRKNDTTITITPQKIIKKVHIEDRGPYYKDFFENFYTRIFPNLGGKYVVLQSKFYVKWIYLKFTPVGYLTIPKDENELRDAILDVLNVVNNLHANRIVHRDIRWDNILRLTNDGWILIDFEEAAPIGRGNLRPPTLNITAPEYRGREDLCQVSGDIWMIGNLFDDCRIRIQLSESARIFRDKLLRQNPAERPTASGALEDNWFKGME</sequence>
<dbReference type="SMART" id="SM00220">
    <property type="entry name" value="S_TKc"/>
    <property type="match status" value="1"/>
</dbReference>
<dbReference type="GO" id="GO:0004519">
    <property type="term" value="F:endonuclease activity"/>
    <property type="evidence" value="ECO:0007669"/>
    <property type="project" value="InterPro"/>
</dbReference>
<dbReference type="InterPro" id="IPR011856">
    <property type="entry name" value="tRNA_endonuc-like_dom_sf"/>
</dbReference>
<organism evidence="2 3">
    <name type="scientific">Funneliformis caledonium</name>
    <dbReference type="NCBI Taxonomy" id="1117310"/>
    <lineage>
        <taxon>Eukaryota</taxon>
        <taxon>Fungi</taxon>
        <taxon>Fungi incertae sedis</taxon>
        <taxon>Mucoromycota</taxon>
        <taxon>Glomeromycotina</taxon>
        <taxon>Glomeromycetes</taxon>
        <taxon>Glomerales</taxon>
        <taxon>Glomeraceae</taxon>
        <taxon>Funneliformis</taxon>
    </lineage>
</organism>
<dbReference type="GO" id="GO:0006302">
    <property type="term" value="P:double-strand break repair"/>
    <property type="evidence" value="ECO:0007669"/>
    <property type="project" value="UniProtKB-ARBA"/>
</dbReference>
<dbReference type="GO" id="GO:0004672">
    <property type="term" value="F:protein kinase activity"/>
    <property type="evidence" value="ECO:0007669"/>
    <property type="project" value="InterPro"/>
</dbReference>
<dbReference type="InterPro" id="IPR000719">
    <property type="entry name" value="Prot_kinase_dom"/>
</dbReference>
<dbReference type="OrthoDB" id="2436484at2759"/>
<dbReference type="GO" id="GO:0003677">
    <property type="term" value="F:DNA binding"/>
    <property type="evidence" value="ECO:0007669"/>
    <property type="project" value="InterPro"/>
</dbReference>
<dbReference type="Pfam" id="PF04471">
    <property type="entry name" value="Mrr_cat"/>
    <property type="match status" value="1"/>
</dbReference>
<dbReference type="SUPFAM" id="SSF56112">
    <property type="entry name" value="Protein kinase-like (PK-like)"/>
    <property type="match status" value="1"/>
</dbReference>
<evidence type="ECO:0000313" key="3">
    <source>
        <dbReference type="Proteomes" id="UP000789570"/>
    </source>
</evidence>
<dbReference type="EMBL" id="CAJVPQ010003357">
    <property type="protein sequence ID" value="CAG8625781.1"/>
    <property type="molecule type" value="Genomic_DNA"/>
</dbReference>